<organism evidence="1 2">
    <name type="scientific">Ophiocordyceps sinensis</name>
    <dbReference type="NCBI Taxonomy" id="72228"/>
    <lineage>
        <taxon>Eukaryota</taxon>
        <taxon>Fungi</taxon>
        <taxon>Dikarya</taxon>
        <taxon>Ascomycota</taxon>
        <taxon>Pezizomycotina</taxon>
        <taxon>Sordariomycetes</taxon>
        <taxon>Hypocreomycetidae</taxon>
        <taxon>Hypocreales</taxon>
        <taxon>Ophiocordycipitaceae</taxon>
        <taxon>Ophiocordyceps</taxon>
    </lineage>
</organism>
<gene>
    <name evidence="1" type="ORF">G6O67_004379</name>
</gene>
<proteinExistence type="predicted"/>
<evidence type="ECO:0008006" key="3">
    <source>
        <dbReference type="Google" id="ProtNLM"/>
    </source>
</evidence>
<reference evidence="1 2" key="1">
    <citation type="journal article" date="2020" name="Genome Biol. Evol.">
        <title>A new high-quality draft genome assembly of the Chinese cordyceps Ophiocordyceps sinensis.</title>
        <authorList>
            <person name="Shu R."/>
            <person name="Zhang J."/>
            <person name="Meng Q."/>
            <person name="Zhang H."/>
            <person name="Zhou G."/>
            <person name="Li M."/>
            <person name="Wu P."/>
            <person name="Zhao Y."/>
            <person name="Chen C."/>
            <person name="Qin Q."/>
        </authorList>
    </citation>
    <scope>NUCLEOTIDE SEQUENCE [LARGE SCALE GENOMIC DNA]</scope>
    <source>
        <strain evidence="1 2">IOZ07</strain>
    </source>
</reference>
<name>A0A8H4LYI3_9HYPO</name>
<keyword evidence="2" id="KW-1185">Reference proteome</keyword>
<sequence>MSCGNIIVFFYVDDFVVLFRDGQEAAYQSFHDALVCGYNVKVLGDLKWFIGMEVIRNRANKKLWLSQRSYIEKIAQRFVCLSTSRKLKQPLGPEPLEPFEGTAPSNDANLFQALIGSLLYATVITRADGAFIVASRAAAAEFATACWTRLVGNGFAPDPSVAAESPLADGARVTVFATPLPFPVSRRGGPWIARADEPSAANPRGIPIHDAAVLTTLS</sequence>
<protein>
    <recommendedName>
        <fullName evidence="3">Reverse transcriptase Ty1/copia-type domain-containing protein</fullName>
    </recommendedName>
</protein>
<dbReference type="EMBL" id="JAAVMX010000005">
    <property type="protein sequence ID" value="KAF4507933.1"/>
    <property type="molecule type" value="Genomic_DNA"/>
</dbReference>
<evidence type="ECO:0000313" key="2">
    <source>
        <dbReference type="Proteomes" id="UP000557566"/>
    </source>
</evidence>
<accession>A0A8H4LYI3</accession>
<dbReference type="AlphaFoldDB" id="A0A8H4LYI3"/>
<dbReference type="Proteomes" id="UP000557566">
    <property type="component" value="Unassembled WGS sequence"/>
</dbReference>
<dbReference type="OrthoDB" id="4927525at2759"/>
<comment type="caution">
    <text evidence="1">The sequence shown here is derived from an EMBL/GenBank/DDBJ whole genome shotgun (WGS) entry which is preliminary data.</text>
</comment>
<evidence type="ECO:0000313" key="1">
    <source>
        <dbReference type="EMBL" id="KAF4507933.1"/>
    </source>
</evidence>